<dbReference type="Gene3D" id="1.25.40.20">
    <property type="entry name" value="Ankyrin repeat-containing domain"/>
    <property type="match status" value="3"/>
</dbReference>
<gene>
    <name evidence="10" type="ORF">G7Y89_g8537</name>
</gene>
<dbReference type="SMART" id="SM00248">
    <property type="entry name" value="ANK"/>
    <property type="match status" value="6"/>
</dbReference>
<feature type="transmembrane region" description="Helical" evidence="9">
    <location>
        <begin position="791"/>
        <end position="811"/>
    </location>
</feature>
<keyword evidence="4 9" id="KW-0812">Transmembrane</keyword>
<dbReference type="Proteomes" id="UP000566819">
    <property type="component" value="Unassembled WGS sequence"/>
</dbReference>
<keyword evidence="7 9" id="KW-0472">Membrane</keyword>
<keyword evidence="11" id="KW-1185">Reference proteome</keyword>
<dbReference type="AlphaFoldDB" id="A0A8H4RJ69"/>
<name>A0A8H4RJ69_9HELO</name>
<dbReference type="PANTHER" id="PTHR33281:SF19">
    <property type="entry name" value="VOLTAGE-DEPENDENT ANION CHANNEL-FORMING PROTEIN YNEE"/>
    <property type="match status" value="1"/>
</dbReference>
<dbReference type="EMBL" id="JAAMPI010000653">
    <property type="protein sequence ID" value="KAF4629604.1"/>
    <property type="molecule type" value="Genomic_DNA"/>
</dbReference>
<dbReference type="InterPro" id="IPR002110">
    <property type="entry name" value="Ankyrin_rpt"/>
</dbReference>
<dbReference type="InterPro" id="IPR036770">
    <property type="entry name" value="Ankyrin_rpt-contain_sf"/>
</dbReference>
<keyword evidence="2" id="KW-0813">Transport</keyword>
<feature type="transmembrane region" description="Helical" evidence="9">
    <location>
        <begin position="817"/>
        <end position="835"/>
    </location>
</feature>
<evidence type="ECO:0000256" key="5">
    <source>
        <dbReference type="ARBA" id="ARBA00022989"/>
    </source>
</evidence>
<sequence length="1182" mass="130950">MASHIESLASELLDMIAVYLDLVEISRLLQCSRNLHRRLEPVLYADGNALNDAMLWACKNGSLRTIRLAVSYGARVSQVIVRKRVPKSDSLKSFQPLTLHLAAKKGHADAFALLLELGAGITGSESDSSQFKACPLCVNFNTVGYADSKSLQALVRHLRVGSVGTEVLLRHFLAAGLGPQIREFARLDPTLDIPAAAIIHNGGSLDLVKIILDDGAPLKQLARIGKRTFISPLSAAILVNSTPLVDLMIARGADIHCTDGAFFTSRKAAYNFSETEDFPYPFWKPLHIPIFAAAQAMAKYGVAMMQRCLDEGADINRPSHRTGVTRQPFNRQYNYTPLLFYLESITSWSPKAKLRPIVGLEYLMSRGATLEMAGEKPSNYLPYVCLERPSPIEILLDKWGLEQLADPEFFATIKFLLESGAAKRHAKIIMDKYLRRQVWSQRSKKMPDILPEWRAFIDLLCKNQPTTNSIDSLLREVILQQGGDLNLFGDFGRATIDSLLKAGANINHKPGRHILHKLCESSSSGTFHYLSEFVHVSAKHKREFNIYKCWHVQQRIQFFKYLLEKGADPLMSYGGRTAINILMEKADMFSDDGKRIVSYQVTLAAYLGDPHERGFEASDGKDGLAKSELKRILHFLGAFQCGIDHPLPAYQQLLFVPSHISLRQRSVLGIPLAKSRLETDGNQYAFDLRNIMADDAAVAPTGGASTGLDSGDHDASQTMPHFLSQASRKSTLTKSAMDVNAASFGGTDTPMTFPHHHTPELSDYFVGPRDLESHSKLPYFMRMHGSVLPRMLLPLTLIGAWSTLITCLHNFVTPLVVSNVLLTVLGFVVGLALSFRSSTAYERYSDGRRAWSTVSVQCRNLGRMIWISTTEREGQTGKEDLLGKITAMNLVVAFAVSLKHKLRFEPFAHYPDVASLIGHLDTYAKAAYKEEHLHQPKKTPWKRAGEYLGLTMAYSNPRKELKRSDKPLGNLPLEVLTYLNAYIEEVVNNQTLKSAVVAGQMFTALSVLTDAQAANERVLATPLPIGYNILISQIVLLYVYLLPFQLVSSLNWITIPGTIAAAYIIIGLAAIGNELENPFGDDVNDLPLDHFCDEISKEIDVIMSVKAPVFSDFIRGPDGGSNQVLWPLSTGGCDEWSRRSESDIRSALRAKVVVGQSRAVESISEKSVSPSVVRERVRVLGA</sequence>
<evidence type="ECO:0000256" key="7">
    <source>
        <dbReference type="ARBA" id="ARBA00023136"/>
    </source>
</evidence>
<organism evidence="10 11">
    <name type="scientific">Cudoniella acicularis</name>
    <dbReference type="NCBI Taxonomy" id="354080"/>
    <lineage>
        <taxon>Eukaryota</taxon>
        <taxon>Fungi</taxon>
        <taxon>Dikarya</taxon>
        <taxon>Ascomycota</taxon>
        <taxon>Pezizomycotina</taxon>
        <taxon>Leotiomycetes</taxon>
        <taxon>Helotiales</taxon>
        <taxon>Tricladiaceae</taxon>
        <taxon>Cudoniella</taxon>
    </lineage>
</organism>
<keyword evidence="8" id="KW-0040">ANK repeat</keyword>
<dbReference type="GO" id="GO:0005254">
    <property type="term" value="F:chloride channel activity"/>
    <property type="evidence" value="ECO:0007669"/>
    <property type="project" value="InterPro"/>
</dbReference>
<evidence type="ECO:0000256" key="9">
    <source>
        <dbReference type="SAM" id="Phobius"/>
    </source>
</evidence>
<accession>A0A8H4RJ69</accession>
<feature type="transmembrane region" description="Helical" evidence="9">
    <location>
        <begin position="1025"/>
        <end position="1044"/>
    </location>
</feature>
<dbReference type="InterPro" id="IPR044669">
    <property type="entry name" value="YneE/VCCN1/2-like"/>
</dbReference>
<evidence type="ECO:0000313" key="10">
    <source>
        <dbReference type="EMBL" id="KAF4629604.1"/>
    </source>
</evidence>
<comment type="caution">
    <text evidence="10">The sequence shown here is derived from an EMBL/GenBank/DDBJ whole genome shotgun (WGS) entry which is preliminary data.</text>
</comment>
<evidence type="ECO:0000313" key="11">
    <source>
        <dbReference type="Proteomes" id="UP000566819"/>
    </source>
</evidence>
<dbReference type="OrthoDB" id="1368at2759"/>
<protein>
    <submittedName>
        <fullName evidence="10">Uncharacterized protein</fullName>
    </submittedName>
</protein>
<evidence type="ECO:0000256" key="4">
    <source>
        <dbReference type="ARBA" id="ARBA00022692"/>
    </source>
</evidence>
<comment type="subcellular location">
    <subcellularLocation>
        <location evidence="1">Cell membrane</location>
        <topology evidence="1">Multi-pass membrane protein</topology>
    </subcellularLocation>
</comment>
<evidence type="ECO:0000256" key="1">
    <source>
        <dbReference type="ARBA" id="ARBA00004651"/>
    </source>
</evidence>
<keyword evidence="3" id="KW-1003">Cell membrane</keyword>
<dbReference type="PROSITE" id="PS50088">
    <property type="entry name" value="ANK_REPEAT"/>
    <property type="match status" value="1"/>
</dbReference>
<evidence type="ECO:0000256" key="2">
    <source>
        <dbReference type="ARBA" id="ARBA00022448"/>
    </source>
</evidence>
<dbReference type="GO" id="GO:0005886">
    <property type="term" value="C:plasma membrane"/>
    <property type="evidence" value="ECO:0007669"/>
    <property type="project" value="UniProtKB-SubCell"/>
</dbReference>
<keyword evidence="5 9" id="KW-1133">Transmembrane helix</keyword>
<evidence type="ECO:0000256" key="6">
    <source>
        <dbReference type="ARBA" id="ARBA00023065"/>
    </source>
</evidence>
<evidence type="ECO:0000256" key="8">
    <source>
        <dbReference type="PROSITE-ProRule" id="PRU00023"/>
    </source>
</evidence>
<proteinExistence type="predicted"/>
<keyword evidence="6" id="KW-0406">Ion transport</keyword>
<evidence type="ECO:0000256" key="3">
    <source>
        <dbReference type="ARBA" id="ARBA00022475"/>
    </source>
</evidence>
<feature type="repeat" description="ANK" evidence="8">
    <location>
        <begin position="99"/>
        <end position="126"/>
    </location>
</feature>
<feature type="transmembrane region" description="Helical" evidence="9">
    <location>
        <begin position="1050"/>
        <end position="1071"/>
    </location>
</feature>
<dbReference type="PANTHER" id="PTHR33281">
    <property type="entry name" value="UPF0187 PROTEIN YNEE"/>
    <property type="match status" value="1"/>
</dbReference>
<reference evidence="10 11" key="1">
    <citation type="submission" date="2020-03" db="EMBL/GenBank/DDBJ databases">
        <title>Draft Genome Sequence of Cudoniella acicularis.</title>
        <authorList>
            <person name="Buettner E."/>
            <person name="Kellner H."/>
        </authorList>
    </citation>
    <scope>NUCLEOTIDE SEQUENCE [LARGE SCALE GENOMIC DNA]</scope>
    <source>
        <strain evidence="10 11">DSM 108380</strain>
    </source>
</reference>
<dbReference type="SUPFAM" id="SSF48403">
    <property type="entry name" value="Ankyrin repeat"/>
    <property type="match status" value="2"/>
</dbReference>
<dbReference type="Pfam" id="PF25539">
    <property type="entry name" value="Bestrophin_2"/>
    <property type="match status" value="1"/>
</dbReference>